<organism evidence="2 3">
    <name type="scientific">Albula glossodonta</name>
    <name type="common">roundjaw bonefish</name>
    <dbReference type="NCBI Taxonomy" id="121402"/>
    <lineage>
        <taxon>Eukaryota</taxon>
        <taxon>Metazoa</taxon>
        <taxon>Chordata</taxon>
        <taxon>Craniata</taxon>
        <taxon>Vertebrata</taxon>
        <taxon>Euteleostomi</taxon>
        <taxon>Actinopterygii</taxon>
        <taxon>Neopterygii</taxon>
        <taxon>Teleostei</taxon>
        <taxon>Albuliformes</taxon>
        <taxon>Albulidae</taxon>
        <taxon>Albula</taxon>
    </lineage>
</organism>
<evidence type="ECO:0000313" key="3">
    <source>
        <dbReference type="Proteomes" id="UP000824540"/>
    </source>
</evidence>
<feature type="region of interest" description="Disordered" evidence="1">
    <location>
        <begin position="89"/>
        <end position="110"/>
    </location>
</feature>
<evidence type="ECO:0000256" key="1">
    <source>
        <dbReference type="SAM" id="MobiDB-lite"/>
    </source>
</evidence>
<name>A0A8T2NLN1_9TELE</name>
<dbReference type="OrthoDB" id="5594015at2759"/>
<reference evidence="2" key="1">
    <citation type="thesis" date="2021" institute="BYU ScholarsArchive" country="Provo, UT, USA">
        <title>Applications of and Algorithms for Genome Assembly and Genomic Analyses with an Emphasis on Marine Teleosts.</title>
        <authorList>
            <person name="Pickett B.D."/>
        </authorList>
    </citation>
    <scope>NUCLEOTIDE SEQUENCE</scope>
    <source>
        <strain evidence="2">HI-2016</strain>
    </source>
</reference>
<gene>
    <name evidence="2" type="ORF">JZ751_025598</name>
</gene>
<protein>
    <submittedName>
        <fullName evidence="2">Uncharacterized protein</fullName>
    </submittedName>
</protein>
<dbReference type="Proteomes" id="UP000824540">
    <property type="component" value="Unassembled WGS sequence"/>
</dbReference>
<accession>A0A8T2NLN1</accession>
<feature type="compositionally biased region" description="Low complexity" evidence="1">
    <location>
        <begin position="12"/>
        <end position="30"/>
    </location>
</feature>
<proteinExistence type="predicted"/>
<keyword evidence="3" id="KW-1185">Reference proteome</keyword>
<sequence length="135" mass="14341">MAPVAAGLEPVSASTSSSSSSTMKSSRPAPTAAPRPIPPPRRRRYDDEQDPTCAAATLRLLKQRLPSVPAASATGSGVLYVQCYRLSTSQTAGGATEPKDEDRPQNQEKVNAPIIPFGVDLYYWGQDQPTAGKII</sequence>
<comment type="caution">
    <text evidence="2">The sequence shown here is derived from an EMBL/GenBank/DDBJ whole genome shotgun (WGS) entry which is preliminary data.</text>
</comment>
<feature type="compositionally biased region" description="Basic and acidic residues" evidence="1">
    <location>
        <begin position="97"/>
        <end position="106"/>
    </location>
</feature>
<feature type="non-terminal residue" evidence="2">
    <location>
        <position position="1"/>
    </location>
</feature>
<feature type="region of interest" description="Disordered" evidence="1">
    <location>
        <begin position="1"/>
        <end position="51"/>
    </location>
</feature>
<dbReference type="AlphaFoldDB" id="A0A8T2NLN1"/>
<evidence type="ECO:0000313" key="2">
    <source>
        <dbReference type="EMBL" id="KAG9338542.1"/>
    </source>
</evidence>
<dbReference type="EMBL" id="JAFBMS010000065">
    <property type="protein sequence ID" value="KAG9338542.1"/>
    <property type="molecule type" value="Genomic_DNA"/>
</dbReference>